<dbReference type="SUPFAM" id="SSF56399">
    <property type="entry name" value="ADP-ribosylation"/>
    <property type="match status" value="1"/>
</dbReference>
<comment type="caution">
    <text evidence="1">The sequence shown here is derived from an EMBL/GenBank/DDBJ whole genome shotgun (WGS) entry which is preliminary data.</text>
</comment>
<dbReference type="STRING" id="1123237.Salmuc_04097"/>
<protein>
    <recommendedName>
        <fullName evidence="3">Glutathione S-transferase domain protein</fullName>
    </recommendedName>
</protein>
<sequence>MSWAMMIYKILRADEWAALQAEGETPGAPIDVADGFVHFSTAQQVRETASKHFADEEGLFVLAFDTDVLGDALAWEESRGGALFPHLYAPLRLADVRWSKPLPLGLGGHVFPDDMT</sequence>
<dbReference type="eggNOG" id="COG3502">
    <property type="taxonomic scope" value="Bacteria"/>
</dbReference>
<accession>S9Q9P1</accession>
<evidence type="ECO:0000313" key="2">
    <source>
        <dbReference type="Proteomes" id="UP000015347"/>
    </source>
</evidence>
<evidence type="ECO:0000313" key="1">
    <source>
        <dbReference type="EMBL" id="EPX76702.1"/>
    </source>
</evidence>
<dbReference type="AlphaFoldDB" id="S9Q9P1"/>
<dbReference type="Pfam" id="PF06108">
    <property type="entry name" value="DUF952"/>
    <property type="match status" value="1"/>
</dbReference>
<dbReference type="HOGENOM" id="CLU_129452_0_0_5"/>
<organism evidence="1 2">
    <name type="scientific">Salipiger mucosus DSM 16094</name>
    <dbReference type="NCBI Taxonomy" id="1123237"/>
    <lineage>
        <taxon>Bacteria</taxon>
        <taxon>Pseudomonadati</taxon>
        <taxon>Pseudomonadota</taxon>
        <taxon>Alphaproteobacteria</taxon>
        <taxon>Rhodobacterales</taxon>
        <taxon>Roseobacteraceae</taxon>
        <taxon>Salipiger</taxon>
    </lineage>
</organism>
<dbReference type="PANTHER" id="PTHR34129">
    <property type="entry name" value="BLR1139 PROTEIN"/>
    <property type="match status" value="1"/>
</dbReference>
<reference evidence="2" key="1">
    <citation type="journal article" date="2014" name="Stand. Genomic Sci.">
        <title>Genome sequence of the exopolysaccharide-producing Salipiger mucosus type strain (DSM 16094(T)), a moderately halophilic member of the Roseobacter clade.</title>
        <authorList>
            <person name="Riedel T."/>
            <person name="Spring S."/>
            <person name="Fiebig A."/>
            <person name="Petersen J."/>
            <person name="Kyrpides N.C."/>
            <person name="Goker M."/>
            <person name="Klenk H.P."/>
        </authorList>
    </citation>
    <scope>NUCLEOTIDE SEQUENCE [LARGE SCALE GENOMIC DNA]</scope>
    <source>
        <strain evidence="2">DSM 16094</strain>
    </source>
</reference>
<dbReference type="EMBL" id="APVH01000045">
    <property type="protein sequence ID" value="EPX76702.1"/>
    <property type="molecule type" value="Genomic_DNA"/>
</dbReference>
<evidence type="ECO:0008006" key="3">
    <source>
        <dbReference type="Google" id="ProtNLM"/>
    </source>
</evidence>
<gene>
    <name evidence="1" type="ORF">Salmuc_04097</name>
</gene>
<name>S9Q9P1_9RHOB</name>
<keyword evidence="2" id="KW-1185">Reference proteome</keyword>
<dbReference type="PANTHER" id="PTHR34129:SF1">
    <property type="entry name" value="DUF952 DOMAIN-CONTAINING PROTEIN"/>
    <property type="match status" value="1"/>
</dbReference>
<dbReference type="InterPro" id="IPR009297">
    <property type="entry name" value="DUF952"/>
</dbReference>
<dbReference type="Proteomes" id="UP000015347">
    <property type="component" value="Unassembled WGS sequence"/>
</dbReference>
<proteinExistence type="predicted"/>
<dbReference type="Gene3D" id="3.20.170.20">
    <property type="entry name" value="Protein of unknown function DUF952"/>
    <property type="match status" value="1"/>
</dbReference>